<evidence type="ECO:0000313" key="5">
    <source>
        <dbReference type="Proteomes" id="UP000636956"/>
    </source>
</evidence>
<comment type="caution">
    <text evidence="4">The sequence shown here is derived from an EMBL/GenBank/DDBJ whole genome shotgun (WGS) entry which is preliminary data.</text>
</comment>
<keyword evidence="1" id="KW-0175">Coiled coil</keyword>
<dbReference type="PANTHER" id="PTHR21666">
    <property type="entry name" value="PEPTIDASE-RELATED"/>
    <property type="match status" value="1"/>
</dbReference>
<feature type="coiled-coil region" evidence="1">
    <location>
        <begin position="291"/>
        <end position="361"/>
    </location>
</feature>
<dbReference type="Proteomes" id="UP000636956">
    <property type="component" value="Unassembled WGS sequence"/>
</dbReference>
<accession>A0A917PED5</accession>
<protein>
    <recommendedName>
        <fullName evidence="3">M23ase beta-sheet core domain-containing protein</fullName>
    </recommendedName>
</protein>
<feature type="compositionally biased region" description="Pro residues" evidence="2">
    <location>
        <begin position="133"/>
        <end position="159"/>
    </location>
</feature>
<dbReference type="CDD" id="cd12797">
    <property type="entry name" value="M23_peptidase"/>
    <property type="match status" value="1"/>
</dbReference>
<feature type="compositionally biased region" description="Low complexity" evidence="2">
    <location>
        <begin position="59"/>
        <end position="83"/>
    </location>
</feature>
<dbReference type="RefSeq" id="WP_188742241.1">
    <property type="nucleotide sequence ID" value="NZ_BAABFW010000009.1"/>
</dbReference>
<evidence type="ECO:0000313" key="4">
    <source>
        <dbReference type="EMBL" id="GGJ73156.1"/>
    </source>
</evidence>
<sequence>MTPNRFSFTAERPRYARSNAERPWYVRSRGRAGVVLTTVTAVALFGLGSGAAVAEEVVPTDTAMPTDTSTTAEPTSEPAPIEEPAADPEPTDPPATEEPTPTDPPATEEPTPTDPPATEEPTPTDPPATKEPTAPPTTAPPTTAPPTTAPPTTAPPTSAPPASSTPLPSAPLSFFGEGPVVRFSSSTTATSAQSAALLAARAKIDSAMAALREAEAALADARSMRGEARAVAELLQESADAAQLDADAAGRVYFAAAHGDGTTISSMDAVFGAGNDLLAGLGGVARVTQIHGDAEALLAIAEERADEAEAAQERADAAWAAVDAVPVEDRERDVAAAERALTDARAALAALQQRADDESRLAASSIALIASLPADTGQLSEQGWALPVAGRLTDGFGPRPNKPLPSVNDFHRGTDVSTSCGSPIFAATSGVVVEARRNGTYGNWILIDHGSGISTGYAHLADGGYAVSAGQTVAAGQLIGAVGSTGASTGCHLHFEVRLGGIAVDAIPFMAGRGITLG</sequence>
<dbReference type="Gene3D" id="2.70.70.10">
    <property type="entry name" value="Glucose Permease (Domain IIA)"/>
    <property type="match status" value="1"/>
</dbReference>
<dbReference type="PANTHER" id="PTHR21666:SF270">
    <property type="entry name" value="MUREIN HYDROLASE ACTIVATOR ENVC"/>
    <property type="match status" value="1"/>
</dbReference>
<dbReference type="SUPFAM" id="SSF51261">
    <property type="entry name" value="Duplicated hybrid motif"/>
    <property type="match status" value="1"/>
</dbReference>
<dbReference type="InterPro" id="IPR011055">
    <property type="entry name" value="Dup_hybrid_motif"/>
</dbReference>
<dbReference type="GO" id="GO:0004222">
    <property type="term" value="F:metalloendopeptidase activity"/>
    <property type="evidence" value="ECO:0007669"/>
    <property type="project" value="TreeGrafter"/>
</dbReference>
<name>A0A917PED5_9MICO</name>
<proteinExistence type="predicted"/>
<organism evidence="4 5">
    <name type="scientific">Agromyces bauzanensis</name>
    <dbReference type="NCBI Taxonomy" id="1308924"/>
    <lineage>
        <taxon>Bacteria</taxon>
        <taxon>Bacillati</taxon>
        <taxon>Actinomycetota</taxon>
        <taxon>Actinomycetes</taxon>
        <taxon>Micrococcales</taxon>
        <taxon>Microbacteriaceae</taxon>
        <taxon>Agromyces</taxon>
    </lineage>
</organism>
<feature type="coiled-coil region" evidence="1">
    <location>
        <begin position="197"/>
        <end position="224"/>
    </location>
</feature>
<reference evidence="4" key="2">
    <citation type="submission" date="2020-09" db="EMBL/GenBank/DDBJ databases">
        <authorList>
            <person name="Sun Q."/>
            <person name="Zhou Y."/>
        </authorList>
    </citation>
    <scope>NUCLEOTIDE SEQUENCE</scope>
    <source>
        <strain evidence="4">CGMCC 1.8984</strain>
    </source>
</reference>
<reference evidence="4" key="1">
    <citation type="journal article" date="2014" name="Int. J. Syst. Evol. Microbiol.">
        <title>Complete genome sequence of Corynebacterium casei LMG S-19264T (=DSM 44701T), isolated from a smear-ripened cheese.</title>
        <authorList>
            <consortium name="US DOE Joint Genome Institute (JGI-PGF)"/>
            <person name="Walter F."/>
            <person name="Albersmeier A."/>
            <person name="Kalinowski J."/>
            <person name="Ruckert C."/>
        </authorList>
    </citation>
    <scope>NUCLEOTIDE SEQUENCE</scope>
    <source>
        <strain evidence="4">CGMCC 1.8984</strain>
    </source>
</reference>
<dbReference type="InterPro" id="IPR016047">
    <property type="entry name" value="M23ase_b-sheet_dom"/>
</dbReference>
<evidence type="ECO:0000256" key="1">
    <source>
        <dbReference type="SAM" id="Coils"/>
    </source>
</evidence>
<dbReference type="AlphaFoldDB" id="A0A917PED5"/>
<gene>
    <name evidence="4" type="ORF">GCM10011372_08970</name>
</gene>
<feature type="domain" description="M23ase beta-sheet core" evidence="3">
    <location>
        <begin position="410"/>
        <end position="505"/>
    </location>
</feature>
<feature type="compositionally biased region" description="Low complexity" evidence="2">
    <location>
        <begin position="160"/>
        <end position="171"/>
    </location>
</feature>
<dbReference type="InterPro" id="IPR050570">
    <property type="entry name" value="Cell_wall_metabolism_enzyme"/>
</dbReference>
<keyword evidence="5" id="KW-1185">Reference proteome</keyword>
<evidence type="ECO:0000256" key="2">
    <source>
        <dbReference type="SAM" id="MobiDB-lite"/>
    </source>
</evidence>
<dbReference type="EMBL" id="BMMD01000003">
    <property type="protein sequence ID" value="GGJ73156.1"/>
    <property type="molecule type" value="Genomic_DNA"/>
</dbReference>
<evidence type="ECO:0000259" key="3">
    <source>
        <dbReference type="Pfam" id="PF01551"/>
    </source>
</evidence>
<feature type="region of interest" description="Disordered" evidence="2">
    <location>
        <begin position="58"/>
        <end position="171"/>
    </location>
</feature>
<dbReference type="Pfam" id="PF01551">
    <property type="entry name" value="Peptidase_M23"/>
    <property type="match status" value="1"/>
</dbReference>